<dbReference type="InterPro" id="IPR002818">
    <property type="entry name" value="DJ-1/PfpI"/>
</dbReference>
<organism evidence="2 3">
    <name type="scientific">Aaosphaeria arxii CBS 175.79</name>
    <dbReference type="NCBI Taxonomy" id="1450172"/>
    <lineage>
        <taxon>Eukaryota</taxon>
        <taxon>Fungi</taxon>
        <taxon>Dikarya</taxon>
        <taxon>Ascomycota</taxon>
        <taxon>Pezizomycotina</taxon>
        <taxon>Dothideomycetes</taxon>
        <taxon>Pleosporomycetidae</taxon>
        <taxon>Pleosporales</taxon>
        <taxon>Pleosporales incertae sedis</taxon>
        <taxon>Aaosphaeria</taxon>
    </lineage>
</organism>
<protein>
    <submittedName>
        <fullName evidence="2">DJ-1/PfpI family protein</fullName>
    </submittedName>
</protein>
<evidence type="ECO:0000259" key="1">
    <source>
        <dbReference type="Pfam" id="PF01965"/>
    </source>
</evidence>
<evidence type="ECO:0000313" key="3">
    <source>
        <dbReference type="Proteomes" id="UP000799778"/>
    </source>
</evidence>
<dbReference type="PANTHER" id="PTHR43130:SF7">
    <property type="entry name" value="DJ-1_PFPI DOMAIN-CONTAINING PROTEIN"/>
    <property type="match status" value="1"/>
</dbReference>
<dbReference type="PANTHER" id="PTHR43130">
    <property type="entry name" value="ARAC-FAMILY TRANSCRIPTIONAL REGULATOR"/>
    <property type="match status" value="1"/>
</dbReference>
<accession>A0A6A5XGP0</accession>
<proteinExistence type="predicted"/>
<dbReference type="GeneID" id="54281123"/>
<dbReference type="InterPro" id="IPR029062">
    <property type="entry name" value="Class_I_gatase-like"/>
</dbReference>
<evidence type="ECO:0000313" key="2">
    <source>
        <dbReference type="EMBL" id="KAF2012405.1"/>
    </source>
</evidence>
<keyword evidence="3" id="KW-1185">Reference proteome</keyword>
<dbReference type="Gene3D" id="3.40.50.880">
    <property type="match status" value="1"/>
</dbReference>
<dbReference type="OrthoDB" id="543156at2759"/>
<reference evidence="2" key="1">
    <citation type="journal article" date="2020" name="Stud. Mycol.">
        <title>101 Dothideomycetes genomes: a test case for predicting lifestyles and emergence of pathogens.</title>
        <authorList>
            <person name="Haridas S."/>
            <person name="Albert R."/>
            <person name="Binder M."/>
            <person name="Bloem J."/>
            <person name="Labutti K."/>
            <person name="Salamov A."/>
            <person name="Andreopoulos B."/>
            <person name="Baker S."/>
            <person name="Barry K."/>
            <person name="Bills G."/>
            <person name="Bluhm B."/>
            <person name="Cannon C."/>
            <person name="Castanera R."/>
            <person name="Culley D."/>
            <person name="Daum C."/>
            <person name="Ezra D."/>
            <person name="Gonzalez J."/>
            <person name="Henrissat B."/>
            <person name="Kuo A."/>
            <person name="Liang C."/>
            <person name="Lipzen A."/>
            <person name="Lutzoni F."/>
            <person name="Magnuson J."/>
            <person name="Mondo S."/>
            <person name="Nolan M."/>
            <person name="Ohm R."/>
            <person name="Pangilinan J."/>
            <person name="Park H.-J."/>
            <person name="Ramirez L."/>
            <person name="Alfaro M."/>
            <person name="Sun H."/>
            <person name="Tritt A."/>
            <person name="Yoshinaga Y."/>
            <person name="Zwiers L.-H."/>
            <person name="Turgeon B."/>
            <person name="Goodwin S."/>
            <person name="Spatafora J."/>
            <person name="Crous P."/>
            <person name="Grigoriev I."/>
        </authorList>
    </citation>
    <scope>NUCLEOTIDE SEQUENCE</scope>
    <source>
        <strain evidence="2">CBS 175.79</strain>
    </source>
</reference>
<gene>
    <name evidence="2" type="ORF">BU24DRAFT_352322</name>
</gene>
<dbReference type="Pfam" id="PF01965">
    <property type="entry name" value="DJ-1_PfpI"/>
    <property type="match status" value="1"/>
</dbReference>
<dbReference type="EMBL" id="ML978072">
    <property type="protein sequence ID" value="KAF2012405.1"/>
    <property type="molecule type" value="Genomic_DNA"/>
</dbReference>
<feature type="domain" description="DJ-1/PfpI" evidence="1">
    <location>
        <begin position="47"/>
        <end position="189"/>
    </location>
</feature>
<dbReference type="RefSeq" id="XP_033380744.1">
    <property type="nucleotide sequence ID" value="XM_033523726.1"/>
</dbReference>
<name>A0A6A5XGP0_9PLEO</name>
<sequence length="217" mass="23850">MLSIGVLILPPVQLMDLSPIELFSMMSKDYIRANNLPQTLIDAAIPAKDIKIHYISSIGPNSTAGTIPNLQISITAAIDDPKVAPGKLDILFIPGTDPNQRPEEAVLEYVRSQEQSGATILAFCTGVFVLAYSGVLDNKDATGPRSMLDHMRTSFPKVRWQEKRYMNNDKIWTSGQITNGVDMAAEYISQQWPGQLSTAVINLADIVIRPAEYSCLI</sequence>
<dbReference type="AlphaFoldDB" id="A0A6A5XGP0"/>
<dbReference type="InterPro" id="IPR052158">
    <property type="entry name" value="INH-QAR"/>
</dbReference>
<dbReference type="SUPFAM" id="SSF52317">
    <property type="entry name" value="Class I glutamine amidotransferase-like"/>
    <property type="match status" value="1"/>
</dbReference>
<dbReference type="Proteomes" id="UP000799778">
    <property type="component" value="Unassembled WGS sequence"/>
</dbReference>